<dbReference type="OrthoDB" id="2407359at2759"/>
<sequence length="190" mass="22337">MMIKCGYFLGGNIDPTKLIAAPDEFDKINLTPSRSKFIVLGTKDEIFEWLEHYEYLVCKYDQEFDPKPPLRHNHTMTNVFKLSSMRNLDIIISFKLYYDEENLHDHHHRHHVVPHFLKNLFGAKRYQGSSKMRLEIEFCDHNNSLPSENVTNQTPIMEAEGKNGVKLSYVLNKWKLNLNKSKSRSTCDFE</sequence>
<protein>
    <submittedName>
        <fullName evidence="1">Uncharacterized protein</fullName>
    </submittedName>
</protein>
<dbReference type="EMBL" id="QKYT01000022">
    <property type="protein sequence ID" value="RIA97997.1"/>
    <property type="molecule type" value="Genomic_DNA"/>
</dbReference>
<evidence type="ECO:0000313" key="1">
    <source>
        <dbReference type="EMBL" id="RIA97997.1"/>
    </source>
</evidence>
<evidence type="ECO:0000313" key="2">
    <source>
        <dbReference type="Proteomes" id="UP000265703"/>
    </source>
</evidence>
<gene>
    <name evidence="1" type="ORF">C1645_195300</name>
</gene>
<proteinExistence type="predicted"/>
<organism evidence="1 2">
    <name type="scientific">Glomus cerebriforme</name>
    <dbReference type="NCBI Taxonomy" id="658196"/>
    <lineage>
        <taxon>Eukaryota</taxon>
        <taxon>Fungi</taxon>
        <taxon>Fungi incertae sedis</taxon>
        <taxon>Mucoromycota</taxon>
        <taxon>Glomeromycotina</taxon>
        <taxon>Glomeromycetes</taxon>
        <taxon>Glomerales</taxon>
        <taxon>Glomeraceae</taxon>
        <taxon>Glomus</taxon>
    </lineage>
</organism>
<reference evidence="1 2" key="1">
    <citation type="submission" date="2018-06" db="EMBL/GenBank/DDBJ databases">
        <title>Comparative genomics reveals the genomic features of Rhizophagus irregularis, R. cerebriforme, R. diaphanum and Gigaspora rosea, and their symbiotic lifestyle signature.</title>
        <authorList>
            <person name="Morin E."/>
            <person name="San Clemente H."/>
            <person name="Chen E.C.H."/>
            <person name="De La Providencia I."/>
            <person name="Hainaut M."/>
            <person name="Kuo A."/>
            <person name="Kohler A."/>
            <person name="Murat C."/>
            <person name="Tang N."/>
            <person name="Roy S."/>
            <person name="Loubradou J."/>
            <person name="Henrissat B."/>
            <person name="Grigoriev I.V."/>
            <person name="Corradi N."/>
            <person name="Roux C."/>
            <person name="Martin F.M."/>
        </authorList>
    </citation>
    <scope>NUCLEOTIDE SEQUENCE [LARGE SCALE GENOMIC DNA]</scope>
    <source>
        <strain evidence="1 2">DAOM 227022</strain>
    </source>
</reference>
<keyword evidence="2" id="KW-1185">Reference proteome</keyword>
<name>A0A397TNE9_9GLOM</name>
<dbReference type="AlphaFoldDB" id="A0A397TNE9"/>
<dbReference type="Proteomes" id="UP000265703">
    <property type="component" value="Unassembled WGS sequence"/>
</dbReference>
<accession>A0A397TNE9</accession>
<comment type="caution">
    <text evidence="1">The sequence shown here is derived from an EMBL/GenBank/DDBJ whole genome shotgun (WGS) entry which is preliminary data.</text>
</comment>